<accession>A0A9C6X4F6</accession>
<dbReference type="GeneID" id="113214800"/>
<dbReference type="AlphaFoldDB" id="A0A9C6X4F6"/>
<evidence type="ECO:0000313" key="8">
    <source>
        <dbReference type="RefSeq" id="XP_052128934.1"/>
    </source>
</evidence>
<keyword evidence="3" id="KW-0862">Zinc</keyword>
<protein>
    <submittedName>
        <fullName evidence="8">SET domain-containing protein SmydA-8-like</fullName>
    </submittedName>
</protein>
<organism evidence="7 8">
    <name type="scientific">Frankliniella occidentalis</name>
    <name type="common">Western flower thrips</name>
    <name type="synonym">Euthrips occidentalis</name>
    <dbReference type="NCBI Taxonomy" id="133901"/>
    <lineage>
        <taxon>Eukaryota</taxon>
        <taxon>Metazoa</taxon>
        <taxon>Ecdysozoa</taxon>
        <taxon>Arthropoda</taxon>
        <taxon>Hexapoda</taxon>
        <taxon>Insecta</taxon>
        <taxon>Pterygota</taxon>
        <taxon>Neoptera</taxon>
        <taxon>Paraneoptera</taxon>
        <taxon>Thysanoptera</taxon>
        <taxon>Terebrantia</taxon>
        <taxon>Thripoidea</taxon>
        <taxon>Thripidae</taxon>
        <taxon>Frankliniella</taxon>
    </lineage>
</organism>
<evidence type="ECO:0000256" key="1">
    <source>
        <dbReference type="ARBA" id="ARBA00022723"/>
    </source>
</evidence>
<name>A0A9C6X4F6_FRAOC</name>
<gene>
    <name evidence="8" type="primary">LOC113214800</name>
</gene>
<keyword evidence="7" id="KW-1185">Reference proteome</keyword>
<dbReference type="PROSITE" id="PS50280">
    <property type="entry name" value="SET"/>
    <property type="match status" value="1"/>
</dbReference>
<dbReference type="GO" id="GO:0008170">
    <property type="term" value="F:N-methyltransferase activity"/>
    <property type="evidence" value="ECO:0007669"/>
    <property type="project" value="UniProtKB-ARBA"/>
</dbReference>
<dbReference type="Gene3D" id="2.170.270.10">
    <property type="entry name" value="SET domain"/>
    <property type="match status" value="1"/>
</dbReference>
<dbReference type="GO" id="GO:0008276">
    <property type="term" value="F:protein methyltransferase activity"/>
    <property type="evidence" value="ECO:0007669"/>
    <property type="project" value="UniProtKB-ARBA"/>
</dbReference>
<dbReference type="PROSITE" id="PS01360">
    <property type="entry name" value="ZF_MYND_1"/>
    <property type="match status" value="1"/>
</dbReference>
<evidence type="ECO:0000256" key="2">
    <source>
        <dbReference type="ARBA" id="ARBA00022771"/>
    </source>
</evidence>
<evidence type="ECO:0000259" key="5">
    <source>
        <dbReference type="PROSITE" id="PS50280"/>
    </source>
</evidence>
<dbReference type="CDD" id="cd20071">
    <property type="entry name" value="SET_SMYD"/>
    <property type="match status" value="1"/>
</dbReference>
<dbReference type="GO" id="GO:0008757">
    <property type="term" value="F:S-adenosylmethionine-dependent methyltransferase activity"/>
    <property type="evidence" value="ECO:0007669"/>
    <property type="project" value="UniProtKB-ARBA"/>
</dbReference>
<dbReference type="InterPro" id="IPR002893">
    <property type="entry name" value="Znf_MYND"/>
</dbReference>
<dbReference type="InterPro" id="IPR001214">
    <property type="entry name" value="SET_dom"/>
</dbReference>
<sequence>MSSALCVICGAPAPLKCSACKSVAYCAKEHQKQHWKTHKTACRPFEVDTSPELGRHLVATRDVAADAVLLTEAPLVAGPRHHDNPRGPCLGCLQPLPADVAADAQAMCPGCLWPACSADCPGLRDALSHLAECRVLQAGRHVVLQDDLRYDALLPLRCLLLQKTSPAKWRTLQAMDANMAARGPGTLVHQETQDRVVTYLRENFLRPLSVIMSGSRATPDRVEGLLEDCSESTLHRIVGVLDVNALEISSGLTDISALYPTAYLMEHSCVPNTRHSFTRSASSEEHDARFRITLRSATDIKKGEHISTMYTHMLWGTMARREHLLAVKGFPCRCRRCADPRELGSLLSALRCLACGAGNLLPSDPLDDNADWRCDACGAPLAAEHVIQVVSSLDEQVGQAMEGAGGADALEGTVAKLEKLLHPHHYHCLQVKHSLLQLYGGQLEMSRLSAQQLQRKASLSREVLGVLLQLDPPLARLQLYAAVCLLELQRADLEALKRAQGEAGTGTAANTRAALQDMRALLQRATHALRFETADEGARMVDAIKTAQQEMEVWARVNKVA</sequence>
<dbReference type="SUPFAM" id="SSF144232">
    <property type="entry name" value="HIT/MYND zinc finger-like"/>
    <property type="match status" value="1"/>
</dbReference>
<dbReference type="PANTHER" id="PTHR46455:SF2">
    <property type="entry name" value="AT24727P"/>
    <property type="match status" value="1"/>
</dbReference>
<feature type="domain" description="MYND-type" evidence="6">
    <location>
        <begin position="6"/>
        <end position="42"/>
    </location>
</feature>
<dbReference type="PANTHER" id="PTHR46455">
    <property type="entry name" value="SET AND MYND DOMAIN CONTAINING, ARTHROPOD-SPECIFIC, MEMBER 4, ISOFORM A"/>
    <property type="match status" value="1"/>
</dbReference>
<dbReference type="PROSITE" id="PS50865">
    <property type="entry name" value="ZF_MYND_2"/>
    <property type="match status" value="1"/>
</dbReference>
<dbReference type="SUPFAM" id="SSF82199">
    <property type="entry name" value="SET domain"/>
    <property type="match status" value="1"/>
</dbReference>
<feature type="domain" description="SET" evidence="5">
    <location>
        <begin position="43"/>
        <end position="311"/>
    </location>
</feature>
<dbReference type="Gene3D" id="1.10.220.160">
    <property type="match status" value="1"/>
</dbReference>
<dbReference type="RefSeq" id="XP_052128934.1">
    <property type="nucleotide sequence ID" value="XM_052272974.1"/>
</dbReference>
<dbReference type="InterPro" id="IPR046341">
    <property type="entry name" value="SET_dom_sf"/>
</dbReference>
<evidence type="ECO:0000256" key="4">
    <source>
        <dbReference type="PROSITE-ProRule" id="PRU00134"/>
    </source>
</evidence>
<keyword evidence="1" id="KW-0479">Metal-binding</keyword>
<evidence type="ECO:0000259" key="6">
    <source>
        <dbReference type="PROSITE" id="PS50865"/>
    </source>
</evidence>
<dbReference type="Pfam" id="PF01753">
    <property type="entry name" value="zf-MYND"/>
    <property type="match status" value="1"/>
</dbReference>
<evidence type="ECO:0000256" key="3">
    <source>
        <dbReference type="ARBA" id="ARBA00022833"/>
    </source>
</evidence>
<dbReference type="Proteomes" id="UP000504606">
    <property type="component" value="Unplaced"/>
</dbReference>
<dbReference type="GO" id="GO:0008270">
    <property type="term" value="F:zinc ion binding"/>
    <property type="evidence" value="ECO:0007669"/>
    <property type="project" value="UniProtKB-KW"/>
</dbReference>
<dbReference type="Gene3D" id="6.10.140.2220">
    <property type="match status" value="2"/>
</dbReference>
<proteinExistence type="predicted"/>
<reference evidence="8" key="1">
    <citation type="submission" date="2025-08" db="UniProtKB">
        <authorList>
            <consortium name="RefSeq"/>
        </authorList>
    </citation>
    <scope>IDENTIFICATION</scope>
    <source>
        <tissue evidence="8">Whole organism</tissue>
    </source>
</reference>
<dbReference type="KEGG" id="foc:113214800"/>
<keyword evidence="2 4" id="KW-0863">Zinc-finger</keyword>
<dbReference type="InterPro" id="IPR053010">
    <property type="entry name" value="SET_SmydA-8"/>
</dbReference>
<evidence type="ECO:0000313" key="7">
    <source>
        <dbReference type="Proteomes" id="UP000504606"/>
    </source>
</evidence>
<dbReference type="OrthoDB" id="3174329at2759"/>